<evidence type="ECO:0000256" key="12">
    <source>
        <dbReference type="ARBA" id="ARBA00049511"/>
    </source>
</evidence>
<evidence type="ECO:0000256" key="2">
    <source>
        <dbReference type="ARBA" id="ARBA00004760"/>
    </source>
</evidence>
<comment type="catalytic activity">
    <reaction evidence="12">
        <text>an N-acylsphinganine + H2O = sphinganine + a fatty acid</text>
        <dbReference type="Rhea" id="RHEA:33551"/>
        <dbReference type="ChEBI" id="CHEBI:15377"/>
        <dbReference type="ChEBI" id="CHEBI:28868"/>
        <dbReference type="ChEBI" id="CHEBI:31488"/>
        <dbReference type="ChEBI" id="CHEBI:57817"/>
    </reaction>
    <physiologicalReaction direction="left-to-right" evidence="12">
        <dbReference type="Rhea" id="RHEA:33552"/>
    </physiologicalReaction>
</comment>
<feature type="binding site" evidence="13">
    <location>
        <position position="27"/>
    </location>
    <ligand>
        <name>Ca(2+)</name>
        <dbReference type="ChEBI" id="CHEBI:29108"/>
    </ligand>
</feature>
<comment type="pathway">
    <text evidence="3">Sphingolipid metabolism.</text>
</comment>
<evidence type="ECO:0000256" key="8">
    <source>
        <dbReference type="ARBA" id="ARBA00022989"/>
    </source>
</evidence>
<feature type="binding site" evidence="13">
    <location>
        <position position="13"/>
    </location>
    <ligand>
        <name>Ca(2+)</name>
        <dbReference type="ChEBI" id="CHEBI:29108"/>
    </ligand>
</feature>
<keyword evidence="8 15" id="KW-1133">Transmembrane helix</keyword>
<feature type="transmembrane region" description="Helical" evidence="15">
    <location>
        <begin position="28"/>
        <end position="48"/>
    </location>
</feature>
<feature type="binding site" evidence="13">
    <location>
        <position position="14"/>
    </location>
    <ligand>
        <name>Ca(2+)</name>
        <dbReference type="ChEBI" id="CHEBI:29108"/>
    </ligand>
</feature>
<dbReference type="OrthoDB" id="187171at2759"/>
<dbReference type="GO" id="GO:0005783">
    <property type="term" value="C:endoplasmic reticulum"/>
    <property type="evidence" value="ECO:0007669"/>
    <property type="project" value="TreeGrafter"/>
</dbReference>
<keyword evidence="13" id="KW-0479">Metal-binding</keyword>
<evidence type="ECO:0000256" key="13">
    <source>
        <dbReference type="PIRSR" id="PIRSR608901-1"/>
    </source>
</evidence>
<comment type="catalytic activity">
    <reaction evidence="10">
        <text>N-(9Z-octadecenoyl)-sphing-4-enine + H2O = sphing-4-enine + (9Z)-octadecenoate</text>
        <dbReference type="Rhea" id="RHEA:41299"/>
        <dbReference type="ChEBI" id="CHEBI:15377"/>
        <dbReference type="ChEBI" id="CHEBI:30823"/>
        <dbReference type="ChEBI" id="CHEBI:57756"/>
        <dbReference type="ChEBI" id="CHEBI:77996"/>
    </reaction>
    <physiologicalReaction direction="left-to-right" evidence="10">
        <dbReference type="Rhea" id="RHEA:41300"/>
    </physiologicalReaction>
</comment>
<keyword evidence="13" id="KW-0106">Calcium</keyword>
<feature type="binding site" evidence="13">
    <location>
        <position position="16"/>
    </location>
    <ligand>
        <name>Ca(2+)</name>
        <dbReference type="ChEBI" id="CHEBI:29108"/>
    </ligand>
</feature>
<dbReference type="Pfam" id="PF05875">
    <property type="entry name" value="Ceramidase"/>
    <property type="match status" value="1"/>
</dbReference>
<dbReference type="GO" id="GO:0046872">
    <property type="term" value="F:metal ion binding"/>
    <property type="evidence" value="ECO:0007669"/>
    <property type="project" value="UniProtKB-KW"/>
</dbReference>
<evidence type="ECO:0000256" key="9">
    <source>
        <dbReference type="ARBA" id="ARBA00023136"/>
    </source>
</evidence>
<evidence type="ECO:0000313" key="17">
    <source>
        <dbReference type="Proteomes" id="UP001152803"/>
    </source>
</evidence>
<keyword evidence="17" id="KW-1185">Reference proteome</keyword>
<evidence type="ECO:0000256" key="6">
    <source>
        <dbReference type="ARBA" id="ARBA00022801"/>
    </source>
</evidence>
<keyword evidence="9 15" id="KW-0472">Membrane</keyword>
<feature type="binding site" evidence="14">
    <location>
        <position position="191"/>
    </location>
    <ligand>
        <name>Zn(2+)</name>
        <dbReference type="ChEBI" id="CHEBI:29105"/>
        <note>catalytic</note>
    </ligand>
</feature>
<evidence type="ECO:0000256" key="1">
    <source>
        <dbReference type="ARBA" id="ARBA00004141"/>
    </source>
</evidence>
<comment type="function">
    <text evidence="15">Hydrolyzes the sphingolipid ceramide into sphingosine and free fatty acid.</text>
</comment>
<keyword evidence="6 15" id="KW-0378">Hydrolase</keyword>
<dbReference type="EMBL" id="JAFJMO010000004">
    <property type="protein sequence ID" value="KAJ8278941.1"/>
    <property type="molecule type" value="Genomic_DNA"/>
</dbReference>
<evidence type="ECO:0000256" key="15">
    <source>
        <dbReference type="RuleBase" id="RU364079"/>
    </source>
</evidence>
<comment type="subcellular location">
    <subcellularLocation>
        <location evidence="1">Membrane</location>
        <topology evidence="1">Multi-pass membrane protein</topology>
    </subcellularLocation>
</comment>
<dbReference type="GO" id="GO:0046514">
    <property type="term" value="P:ceramide catabolic process"/>
    <property type="evidence" value="ECO:0007669"/>
    <property type="project" value="TreeGrafter"/>
</dbReference>
<reference evidence="16" key="1">
    <citation type="journal article" date="2023" name="Science">
        <title>Genome structures resolve the early diversification of teleost fishes.</title>
        <authorList>
            <person name="Parey E."/>
            <person name="Louis A."/>
            <person name="Montfort J."/>
            <person name="Bouchez O."/>
            <person name="Roques C."/>
            <person name="Iampietro C."/>
            <person name="Lluch J."/>
            <person name="Castinel A."/>
            <person name="Donnadieu C."/>
            <person name="Desvignes T."/>
            <person name="Floi Bucao C."/>
            <person name="Jouanno E."/>
            <person name="Wen M."/>
            <person name="Mejri S."/>
            <person name="Dirks R."/>
            <person name="Jansen H."/>
            <person name="Henkel C."/>
            <person name="Chen W.J."/>
            <person name="Zahm M."/>
            <person name="Cabau C."/>
            <person name="Klopp C."/>
            <person name="Thompson A.W."/>
            <person name="Robinson-Rechavi M."/>
            <person name="Braasch I."/>
            <person name="Lecointre G."/>
            <person name="Bobe J."/>
            <person name="Postlethwait J.H."/>
            <person name="Berthelot C."/>
            <person name="Roest Crollius H."/>
            <person name="Guiguen Y."/>
        </authorList>
    </citation>
    <scope>NUCLEOTIDE SEQUENCE</scope>
    <source>
        <strain evidence="16">Concon-B</strain>
    </source>
</reference>
<name>A0A9Q1DRA7_CONCO</name>
<evidence type="ECO:0000256" key="4">
    <source>
        <dbReference type="ARBA" id="ARBA00009780"/>
    </source>
</evidence>
<feature type="transmembrane region" description="Helical" evidence="15">
    <location>
        <begin position="90"/>
        <end position="106"/>
    </location>
</feature>
<feature type="binding site" evidence="13">
    <location>
        <position position="18"/>
    </location>
    <ligand>
        <name>Ca(2+)</name>
        <dbReference type="ChEBI" id="CHEBI:29108"/>
    </ligand>
</feature>
<protein>
    <recommendedName>
        <fullName evidence="15">Alkaline ceramidase</fullName>
        <ecNumber evidence="15">3.5.1.-</ecNumber>
    </recommendedName>
</protein>
<dbReference type="PANTHER" id="PTHR46139:SF2">
    <property type="entry name" value="ALKALINE CERAMIDASE 1"/>
    <property type="match status" value="1"/>
</dbReference>
<dbReference type="EC" id="3.5.1.-" evidence="15"/>
<evidence type="ECO:0000256" key="11">
    <source>
        <dbReference type="ARBA" id="ARBA00048323"/>
    </source>
</evidence>
<keyword evidence="14" id="KW-0862">Zinc</keyword>
<comment type="caution">
    <text evidence="15">Lacks conserved residue(s) required for the propagation of feature annotation.</text>
</comment>
<evidence type="ECO:0000256" key="10">
    <source>
        <dbReference type="ARBA" id="ARBA00047401"/>
    </source>
</evidence>
<evidence type="ECO:0000256" key="14">
    <source>
        <dbReference type="PIRSR" id="PIRSR608901-2"/>
    </source>
</evidence>
<evidence type="ECO:0000256" key="7">
    <source>
        <dbReference type="ARBA" id="ARBA00022919"/>
    </source>
</evidence>
<dbReference type="PANTHER" id="PTHR46139">
    <property type="entry name" value="ALKALINE CERAMIDASE"/>
    <property type="match status" value="1"/>
</dbReference>
<evidence type="ECO:0000256" key="3">
    <source>
        <dbReference type="ARBA" id="ARBA00004991"/>
    </source>
</evidence>
<feature type="transmembrane region" description="Helical" evidence="15">
    <location>
        <begin position="118"/>
        <end position="136"/>
    </location>
</feature>
<comment type="pathway">
    <text evidence="2">Lipid metabolism; sphingolipid metabolism.</text>
</comment>
<dbReference type="AlphaFoldDB" id="A0A9Q1DRA7"/>
<dbReference type="GO" id="GO:0017040">
    <property type="term" value="F:N-acylsphingosine amidohydrolase activity"/>
    <property type="evidence" value="ECO:0007669"/>
    <property type="project" value="UniProtKB-EC"/>
</dbReference>
<accession>A0A9Q1DRA7</accession>
<evidence type="ECO:0000256" key="5">
    <source>
        <dbReference type="ARBA" id="ARBA00022692"/>
    </source>
</evidence>
<feature type="binding site" evidence="14">
    <location>
        <position position="77"/>
    </location>
    <ligand>
        <name>Zn(2+)</name>
        <dbReference type="ChEBI" id="CHEBI:29105"/>
        <note>catalytic</note>
    </ligand>
</feature>
<proteinExistence type="inferred from homology"/>
<comment type="catalytic activity">
    <reaction evidence="11">
        <text>an N-acylsphing-4-enine + H2O = sphing-4-enine + a fatty acid</text>
        <dbReference type="Rhea" id="RHEA:20856"/>
        <dbReference type="ChEBI" id="CHEBI:15377"/>
        <dbReference type="ChEBI" id="CHEBI:28868"/>
        <dbReference type="ChEBI" id="CHEBI:52639"/>
        <dbReference type="ChEBI" id="CHEBI:57756"/>
        <dbReference type="EC" id="3.5.1.23"/>
    </reaction>
    <physiologicalReaction direction="left-to-right" evidence="11">
        <dbReference type="Rhea" id="RHEA:20857"/>
    </physiologicalReaction>
</comment>
<keyword evidence="5 15" id="KW-0812">Transmembrane</keyword>
<gene>
    <name evidence="16" type="ORF">COCON_G00060070</name>
</gene>
<keyword evidence="7" id="KW-0746">Sphingolipid metabolism</keyword>
<dbReference type="GO" id="GO:0046512">
    <property type="term" value="P:sphingosine biosynthetic process"/>
    <property type="evidence" value="ECO:0007669"/>
    <property type="project" value="TreeGrafter"/>
</dbReference>
<evidence type="ECO:0000313" key="16">
    <source>
        <dbReference type="EMBL" id="KAJ8278941.1"/>
    </source>
</evidence>
<keyword evidence="15" id="KW-0443">Lipid metabolism</keyword>
<feature type="transmembrane region" description="Helical" evidence="15">
    <location>
        <begin position="57"/>
        <end position="78"/>
    </location>
</feature>
<comment type="cofactor">
    <cofactor evidence="14">
        <name>Zn(2+)</name>
        <dbReference type="ChEBI" id="CHEBI:29105"/>
    </cofactor>
</comment>
<dbReference type="GO" id="GO:0016020">
    <property type="term" value="C:membrane"/>
    <property type="evidence" value="ECO:0007669"/>
    <property type="project" value="UniProtKB-SubCell"/>
</dbReference>
<dbReference type="Proteomes" id="UP001152803">
    <property type="component" value="Unassembled WGS sequence"/>
</dbReference>
<sequence>MSGVFAYESSEVDWCEDNYKHSENVVEYFNTMSSFVFFVVSPIMLYLFHPYARERNLAVHLVWFMMIFVGLFSVYFHMTLSYVGQLLDEISILWVLAIGYALWFPRRHFPFFVKDRSSFSRMVLVITVVTTLSSFIKPTANAYALNCFAIHILYSLGLQMRSCTDRRAVRVAQVSVGLWVLAIACWVSDRHILIVVATAYGSTLIAFLDASYEIPHSLPNLQYWPRDNWVLGLPYIALQGSPKTHKRC</sequence>
<dbReference type="InterPro" id="IPR008901">
    <property type="entry name" value="ACER"/>
</dbReference>
<comment type="caution">
    <text evidence="16">The sequence shown here is derived from an EMBL/GenBank/DDBJ whole genome shotgun (WGS) entry which is preliminary data.</text>
</comment>
<feature type="transmembrane region" description="Helical" evidence="15">
    <location>
        <begin position="142"/>
        <end position="160"/>
    </location>
</feature>
<comment type="similarity">
    <text evidence="4 15">Belongs to the alkaline ceramidase family.</text>
</comment>
<organism evidence="16 17">
    <name type="scientific">Conger conger</name>
    <name type="common">Conger eel</name>
    <name type="synonym">Muraena conger</name>
    <dbReference type="NCBI Taxonomy" id="82655"/>
    <lineage>
        <taxon>Eukaryota</taxon>
        <taxon>Metazoa</taxon>
        <taxon>Chordata</taxon>
        <taxon>Craniata</taxon>
        <taxon>Vertebrata</taxon>
        <taxon>Euteleostomi</taxon>
        <taxon>Actinopterygii</taxon>
        <taxon>Neopterygii</taxon>
        <taxon>Teleostei</taxon>
        <taxon>Anguilliformes</taxon>
        <taxon>Congridae</taxon>
        <taxon>Conger</taxon>
    </lineage>
</organism>